<organism evidence="1 2">
    <name type="scientific">Trichomonas vaginalis (strain ATCC PRA-98 / G3)</name>
    <dbReference type="NCBI Taxonomy" id="412133"/>
    <lineage>
        <taxon>Eukaryota</taxon>
        <taxon>Metamonada</taxon>
        <taxon>Parabasalia</taxon>
        <taxon>Trichomonadida</taxon>
        <taxon>Trichomonadidae</taxon>
        <taxon>Trichomonas</taxon>
    </lineage>
</organism>
<name>A2DIG2_TRIV3</name>
<dbReference type="VEuPathDB" id="TrichDB:TVAGG3_0601190"/>
<reference evidence="1" key="1">
    <citation type="submission" date="2006-10" db="EMBL/GenBank/DDBJ databases">
        <authorList>
            <person name="Amadeo P."/>
            <person name="Zhao Q."/>
            <person name="Wortman J."/>
            <person name="Fraser-Liggett C."/>
            <person name="Carlton J."/>
        </authorList>
    </citation>
    <scope>NUCLEOTIDE SEQUENCE</scope>
    <source>
        <strain evidence="1">G3</strain>
    </source>
</reference>
<dbReference type="AlphaFoldDB" id="A2DIG2"/>
<dbReference type="STRING" id="5722.A2DIG2"/>
<dbReference type="Gene3D" id="2.40.160.50">
    <property type="entry name" value="membrane protein fhac: a member of the omp85/tpsb transporter family"/>
    <property type="match status" value="1"/>
</dbReference>
<dbReference type="KEGG" id="tva:5465296"/>
<reference evidence="1" key="2">
    <citation type="journal article" date="2007" name="Science">
        <title>Draft genome sequence of the sexually transmitted pathogen Trichomonas vaginalis.</title>
        <authorList>
            <person name="Carlton J.M."/>
            <person name="Hirt R.P."/>
            <person name="Silva J.C."/>
            <person name="Delcher A.L."/>
            <person name="Schatz M."/>
            <person name="Zhao Q."/>
            <person name="Wortman J.R."/>
            <person name="Bidwell S.L."/>
            <person name="Alsmark U.C.M."/>
            <person name="Besteiro S."/>
            <person name="Sicheritz-Ponten T."/>
            <person name="Noel C.J."/>
            <person name="Dacks J.B."/>
            <person name="Foster P.G."/>
            <person name="Simillion C."/>
            <person name="Van de Peer Y."/>
            <person name="Miranda-Saavedra D."/>
            <person name="Barton G.J."/>
            <person name="Westrop G.D."/>
            <person name="Mueller S."/>
            <person name="Dessi D."/>
            <person name="Fiori P.L."/>
            <person name="Ren Q."/>
            <person name="Paulsen I."/>
            <person name="Zhang H."/>
            <person name="Bastida-Corcuera F.D."/>
            <person name="Simoes-Barbosa A."/>
            <person name="Brown M.T."/>
            <person name="Hayes R.D."/>
            <person name="Mukherjee M."/>
            <person name="Okumura C.Y."/>
            <person name="Schneider R."/>
            <person name="Smith A.J."/>
            <person name="Vanacova S."/>
            <person name="Villalvazo M."/>
            <person name="Haas B.J."/>
            <person name="Pertea M."/>
            <person name="Feldblyum T.V."/>
            <person name="Utterback T.R."/>
            <person name="Shu C.L."/>
            <person name="Osoegawa K."/>
            <person name="de Jong P.J."/>
            <person name="Hrdy I."/>
            <person name="Horvathova L."/>
            <person name="Zubacova Z."/>
            <person name="Dolezal P."/>
            <person name="Malik S.B."/>
            <person name="Logsdon J.M. Jr."/>
            <person name="Henze K."/>
            <person name="Gupta A."/>
            <person name="Wang C.C."/>
            <person name="Dunne R.L."/>
            <person name="Upcroft J.A."/>
            <person name="Upcroft P."/>
            <person name="White O."/>
            <person name="Salzberg S.L."/>
            <person name="Tang P."/>
            <person name="Chiu C.-H."/>
            <person name="Lee Y.-S."/>
            <person name="Embley T.M."/>
            <person name="Coombs G.H."/>
            <person name="Mottram J.C."/>
            <person name="Tachezy J."/>
            <person name="Fraser-Liggett C.M."/>
            <person name="Johnson P.J."/>
        </authorList>
    </citation>
    <scope>NUCLEOTIDE SEQUENCE [LARGE SCALE GENOMIC DNA]</scope>
    <source>
        <strain evidence="1">G3</strain>
    </source>
</reference>
<keyword evidence="2" id="KW-1185">Reference proteome</keyword>
<dbReference type="VEuPathDB" id="TrichDB:TVAG_178100"/>
<protein>
    <recommendedName>
        <fullName evidence="3">Bacterial surface antigen (D15) domain-containing protein</fullName>
    </recommendedName>
</protein>
<gene>
    <name evidence="1" type="ORF">TVAG_178100</name>
</gene>
<evidence type="ECO:0000313" key="1">
    <source>
        <dbReference type="EMBL" id="EAY19766.1"/>
    </source>
</evidence>
<dbReference type="RefSeq" id="XP_001580752.1">
    <property type="nucleotide sequence ID" value="XM_001580702.1"/>
</dbReference>
<proteinExistence type="predicted"/>
<accession>A2DIG2</accession>
<dbReference type="Proteomes" id="UP000001542">
    <property type="component" value="Unassembled WGS sequence"/>
</dbReference>
<dbReference type="InParanoid" id="A2DIG2"/>
<dbReference type="TCDB" id="1.B.33.3.10">
    <property type="family name" value="the outer membrane protein insertion porin (bam complex) (ompip) family"/>
</dbReference>
<evidence type="ECO:0000313" key="2">
    <source>
        <dbReference type="Proteomes" id="UP000001542"/>
    </source>
</evidence>
<evidence type="ECO:0008006" key="3">
    <source>
        <dbReference type="Google" id="ProtNLM"/>
    </source>
</evidence>
<dbReference type="EMBL" id="DS113204">
    <property type="protein sequence ID" value="EAY19766.1"/>
    <property type="molecule type" value="Genomic_DNA"/>
</dbReference>
<sequence>MSSAPEWFPTGSLQEAIDEVKKLTVDDEFKEAAMKSIAEKVLQLGSIKSATIDAKTGEYNVVARDGLMKTYVGGDIGTEKAVRASTGWANFFKRGETISLTGKYTVGGNPSVNVAFTLPDFKSVDFSKNTPFRTYSYAFNIEKNDDGYKSIQSAGFEFNLGGGKDVFSKSISLSAIRQAIDSDVPFPLKYEPNPYFKFQIGAGMPSFLPMQRNQIHAGLICDTKLAVTPFVKATGFNKINLPFGISITANMGLISSLRKRPGAKLSLENMTPVPYPEKFLLGGLPTIYGVDAAKFGYKYGGFPIGSNVYASLTLDESVLIFPEQSLNGHIFLSGSIAKNFSSYFPQSCDPSWTSLAVAGVGLTFIQGQVKVEANLQKPIFQSGAKLNVLTYQLGITPA</sequence>